<keyword evidence="2 5" id="KW-0812">Transmembrane</keyword>
<protein>
    <submittedName>
        <fullName evidence="9">NADH-quinone oxidoreductase subunit L</fullName>
    </submittedName>
</protein>
<dbReference type="PANTHER" id="PTHR43373">
    <property type="entry name" value="NA(+)/H(+) ANTIPORTER SUBUNIT"/>
    <property type="match status" value="1"/>
</dbReference>
<dbReference type="InterPro" id="IPR050616">
    <property type="entry name" value="CPA3_Na-H_Antiporter_A"/>
</dbReference>
<feature type="transmembrane region" description="Helical" evidence="6">
    <location>
        <begin position="257"/>
        <end position="274"/>
    </location>
</feature>
<feature type="transmembrane region" description="Helical" evidence="6">
    <location>
        <begin position="312"/>
        <end position="338"/>
    </location>
</feature>
<dbReference type="PRINTS" id="PR01434">
    <property type="entry name" value="NADHDHGNASE5"/>
</dbReference>
<evidence type="ECO:0000259" key="7">
    <source>
        <dbReference type="Pfam" id="PF00361"/>
    </source>
</evidence>
<evidence type="ECO:0000256" key="4">
    <source>
        <dbReference type="ARBA" id="ARBA00023136"/>
    </source>
</evidence>
<feature type="transmembrane region" description="Helical" evidence="6">
    <location>
        <begin position="617"/>
        <end position="644"/>
    </location>
</feature>
<dbReference type="GO" id="GO:0016020">
    <property type="term" value="C:membrane"/>
    <property type="evidence" value="ECO:0007669"/>
    <property type="project" value="UniProtKB-SubCell"/>
</dbReference>
<evidence type="ECO:0000256" key="5">
    <source>
        <dbReference type="RuleBase" id="RU000320"/>
    </source>
</evidence>
<dbReference type="PANTHER" id="PTHR43373:SF1">
    <property type="entry name" value="NA(+)_H(+) ANTIPORTER SUBUNIT A"/>
    <property type="match status" value="1"/>
</dbReference>
<feature type="transmembrane region" description="Helical" evidence="6">
    <location>
        <begin position="186"/>
        <end position="206"/>
    </location>
</feature>
<evidence type="ECO:0000256" key="3">
    <source>
        <dbReference type="ARBA" id="ARBA00022989"/>
    </source>
</evidence>
<keyword evidence="10" id="KW-1185">Reference proteome</keyword>
<dbReference type="Pfam" id="PF00662">
    <property type="entry name" value="Proton_antipo_N"/>
    <property type="match status" value="1"/>
</dbReference>
<dbReference type="EMBL" id="CP053716">
    <property type="protein sequence ID" value="QKF06952.1"/>
    <property type="molecule type" value="Genomic_DNA"/>
</dbReference>
<feature type="transmembrane region" description="Helical" evidence="6">
    <location>
        <begin position="89"/>
        <end position="111"/>
    </location>
</feature>
<dbReference type="Pfam" id="PF00361">
    <property type="entry name" value="Proton_antipo_M"/>
    <property type="match status" value="1"/>
</dbReference>
<feature type="domain" description="NADH-Ubiquinone oxidoreductase (complex I) chain 5 N-terminal" evidence="8">
    <location>
        <begin position="117"/>
        <end position="149"/>
    </location>
</feature>
<feature type="transmembrane region" description="Helical" evidence="6">
    <location>
        <begin position="281"/>
        <end position="300"/>
    </location>
</feature>
<keyword evidence="4 6" id="KW-0472">Membrane</keyword>
<feature type="transmembrane region" description="Helical" evidence="6">
    <location>
        <begin position="455"/>
        <end position="477"/>
    </location>
</feature>
<feature type="transmembrane region" description="Helical" evidence="6">
    <location>
        <begin position="498"/>
        <end position="523"/>
    </location>
</feature>
<dbReference type="InterPro" id="IPR001750">
    <property type="entry name" value="ND/Mrp_TM"/>
</dbReference>
<feature type="transmembrane region" description="Helical" evidence="6">
    <location>
        <begin position="6"/>
        <end position="22"/>
    </location>
</feature>
<dbReference type="GO" id="GO:0012505">
    <property type="term" value="C:endomembrane system"/>
    <property type="evidence" value="ECO:0007669"/>
    <property type="project" value="UniProtKB-SubCell"/>
</dbReference>
<feature type="transmembrane region" description="Helical" evidence="6">
    <location>
        <begin position="420"/>
        <end position="443"/>
    </location>
</feature>
<feature type="transmembrane region" description="Helical" evidence="6">
    <location>
        <begin position="218"/>
        <end position="237"/>
    </location>
</feature>
<evidence type="ECO:0000256" key="2">
    <source>
        <dbReference type="ARBA" id="ARBA00022692"/>
    </source>
</evidence>
<dbReference type="KEGG" id="bwa:HLV38_01550"/>
<organism evidence="9 10">
    <name type="scientific">Berryella wangjianweii</name>
    <dbReference type="NCBI Taxonomy" id="2734634"/>
    <lineage>
        <taxon>Bacteria</taxon>
        <taxon>Bacillati</taxon>
        <taxon>Actinomycetota</taxon>
        <taxon>Coriobacteriia</taxon>
        <taxon>Eggerthellales</taxon>
        <taxon>Eggerthellaceae</taxon>
        <taxon>Berryella</taxon>
    </lineage>
</organism>
<feature type="transmembrane region" description="Helical" evidence="6">
    <location>
        <begin position="543"/>
        <end position="561"/>
    </location>
</feature>
<evidence type="ECO:0000313" key="9">
    <source>
        <dbReference type="EMBL" id="QKF06952.1"/>
    </source>
</evidence>
<comment type="subcellular location">
    <subcellularLocation>
        <location evidence="1">Endomembrane system</location>
        <topology evidence="1">Multi-pass membrane protein</topology>
    </subcellularLocation>
    <subcellularLocation>
        <location evidence="5">Membrane</location>
        <topology evidence="5">Multi-pass membrane protein</topology>
    </subcellularLocation>
</comment>
<feature type="transmembrane region" description="Helical" evidence="6">
    <location>
        <begin position="350"/>
        <end position="369"/>
    </location>
</feature>
<dbReference type="Proteomes" id="UP000503297">
    <property type="component" value="Chromosome"/>
</dbReference>
<dbReference type="InterPro" id="IPR001516">
    <property type="entry name" value="Proton_antipo_N"/>
</dbReference>
<gene>
    <name evidence="9" type="ORF">HLV38_01550</name>
</gene>
<sequence>MTYIGLLVAVPALLALALLVARSDGARRILVWGGAVLVALLSVGFAIAHLGTPWVLVAFSSPAVDYGALGIGLLVSATVLFYAVRHRNVVAGVLAAVQVAATLVLDLMLAHRTPAPQGLAVDSLSVVMVLVIGVIGAGICVYALGYMDDFQRHAPEGDDRRHHFFALMFVFLSAMFAIVLTNNMAWMLTAWEVTTLCSFLLIGYTRTPEAIGNSFRQINMNLLGGIAFTLAVCHIALNFNTMAFSDFLVKGVANPSTAALPAAALAFAGMTKAAQMPFHTWLLGAMVAPTPTSALLHSSTMVKAGVFLLIKLAPLFLVIPAASFMAVGVGGLTFLFCSFMAISQSNAKRVLAYSTIANLGLIVACAGVGTPEAVWAAVLLLIFHAAAKSLLFLCVGTAEHHIHSRDIEDMDLLFERMPQLARLMMIGIMCMFVAPFGMLIAKWATLVSFADMHQFALVMMLAFGSAATFLFWAKWLGKIAGVAALQDNLEETVHRSEWAGMIVMTFAALCSTILLPVVSFALIEPYIVGVYGRLGQDVSTDNLWIAALLASFSLIVVLAGLRRSKQRPGEVYLSGVAIDGQARTFRNALAGESTASARNLYLTEYFGEARLRPWGEALCGGVMAVSLTACAAAPFLLSFCLMGVN</sequence>
<feature type="transmembrane region" description="Helical" evidence="6">
    <location>
        <begin position="375"/>
        <end position="399"/>
    </location>
</feature>
<evidence type="ECO:0000256" key="1">
    <source>
        <dbReference type="ARBA" id="ARBA00004127"/>
    </source>
</evidence>
<dbReference type="AlphaFoldDB" id="A0A6M8J7W0"/>
<feature type="domain" description="NADH:quinone oxidoreductase/Mrp antiporter transmembrane" evidence="7">
    <location>
        <begin position="182"/>
        <end position="465"/>
    </location>
</feature>
<evidence type="ECO:0000256" key="6">
    <source>
        <dbReference type="SAM" id="Phobius"/>
    </source>
</evidence>
<feature type="transmembrane region" description="Helical" evidence="6">
    <location>
        <begin position="164"/>
        <end position="180"/>
    </location>
</feature>
<keyword evidence="3 6" id="KW-1133">Transmembrane helix</keyword>
<evidence type="ECO:0000259" key="8">
    <source>
        <dbReference type="Pfam" id="PF00662"/>
    </source>
</evidence>
<reference evidence="10" key="1">
    <citation type="submission" date="2020-05" db="EMBL/GenBank/DDBJ databases">
        <title>Novel species in genus Nocardioides.</title>
        <authorList>
            <person name="Zhang G."/>
        </authorList>
    </citation>
    <scope>NUCLEOTIDE SEQUENCE [LARGE SCALE GENOMIC DNA]</scope>
    <source>
        <strain evidence="10">zg-1050</strain>
    </source>
</reference>
<dbReference type="RefSeq" id="WP_173163683.1">
    <property type="nucleotide sequence ID" value="NZ_CP053716.1"/>
</dbReference>
<proteinExistence type="predicted"/>
<feature type="transmembrane region" description="Helical" evidence="6">
    <location>
        <begin position="63"/>
        <end position="82"/>
    </location>
</feature>
<feature type="transmembrane region" description="Helical" evidence="6">
    <location>
        <begin position="123"/>
        <end position="144"/>
    </location>
</feature>
<accession>A0A6M8J7W0</accession>
<evidence type="ECO:0000313" key="10">
    <source>
        <dbReference type="Proteomes" id="UP000503297"/>
    </source>
</evidence>
<feature type="transmembrane region" description="Helical" evidence="6">
    <location>
        <begin position="29"/>
        <end position="51"/>
    </location>
</feature>
<name>A0A6M8J7W0_9ACTN</name>